<evidence type="ECO:0000313" key="3">
    <source>
        <dbReference type="EMBL" id="OYQ47798.1"/>
    </source>
</evidence>
<reference evidence="3 4" key="1">
    <citation type="submission" date="2017-07" db="EMBL/GenBank/DDBJ databases">
        <title>Flavobacterium cyanobacteriorum sp. nov., isolated from cyanobacterial aggregates in a eutrophic lake.</title>
        <authorList>
            <person name="Cai H."/>
        </authorList>
    </citation>
    <scope>NUCLEOTIDE SEQUENCE [LARGE SCALE GENOMIC DNA]</scope>
    <source>
        <strain evidence="3 4">TH167</strain>
    </source>
</reference>
<evidence type="ECO:0000313" key="4">
    <source>
        <dbReference type="Proteomes" id="UP000216035"/>
    </source>
</evidence>
<dbReference type="RefSeq" id="WP_094485240.1">
    <property type="nucleotide sequence ID" value="NZ_NOXX01000139.1"/>
</dbReference>
<dbReference type="Proteomes" id="UP000216035">
    <property type="component" value="Unassembled WGS sequence"/>
</dbReference>
<dbReference type="OrthoDB" id="1261156at2"/>
<feature type="domain" description="Uncharacterized protein YyaB-like PH" evidence="2">
    <location>
        <begin position="58"/>
        <end position="131"/>
    </location>
</feature>
<dbReference type="Pfam" id="PF06713">
    <property type="entry name" value="bPH_4"/>
    <property type="match status" value="1"/>
</dbReference>
<evidence type="ECO:0000259" key="2">
    <source>
        <dbReference type="Pfam" id="PF06713"/>
    </source>
</evidence>
<feature type="transmembrane region" description="Helical" evidence="1">
    <location>
        <begin position="12"/>
        <end position="31"/>
    </location>
</feature>
<accession>A0A256A211</accession>
<comment type="caution">
    <text evidence="3">The sequence shown here is derived from an EMBL/GenBank/DDBJ whole genome shotgun (WGS) entry which is preliminary data.</text>
</comment>
<dbReference type="AlphaFoldDB" id="A0A256A211"/>
<keyword evidence="1" id="KW-0812">Transmembrane</keyword>
<dbReference type="GO" id="GO:0030153">
    <property type="term" value="P:bacteriocin immunity"/>
    <property type="evidence" value="ECO:0007669"/>
    <property type="project" value="InterPro"/>
</dbReference>
<sequence>METNYISFKSRKGFILPLVTVFFAACTITAFFDGIGFFNVFLSGGFFLFILLLTLKLEYRITNEQLQIKCLFLYNLKIPIEKIREVRPSRDLSSSPALSLNRLRIRYNKFDDILISPQNQDQFIAELLARNPNIFYNPKRE</sequence>
<organism evidence="3 4">
    <name type="scientific">Flavobacterium aurantiibacter</name>
    <dbReference type="NCBI Taxonomy" id="2023067"/>
    <lineage>
        <taxon>Bacteria</taxon>
        <taxon>Pseudomonadati</taxon>
        <taxon>Bacteroidota</taxon>
        <taxon>Flavobacteriia</taxon>
        <taxon>Flavobacteriales</taxon>
        <taxon>Flavobacteriaceae</taxon>
        <taxon>Flavobacterium</taxon>
    </lineage>
</organism>
<keyword evidence="1" id="KW-0472">Membrane</keyword>
<evidence type="ECO:0000256" key="1">
    <source>
        <dbReference type="SAM" id="Phobius"/>
    </source>
</evidence>
<dbReference type="InterPro" id="IPR009589">
    <property type="entry name" value="PH_YyaB-like"/>
</dbReference>
<proteinExistence type="predicted"/>
<keyword evidence="1" id="KW-1133">Transmembrane helix</keyword>
<protein>
    <recommendedName>
        <fullName evidence="2">Uncharacterized protein YyaB-like PH domain-containing protein</fullName>
    </recommendedName>
</protein>
<gene>
    <name evidence="3" type="ORF">CHX27_02765</name>
</gene>
<dbReference type="EMBL" id="NOXX01000139">
    <property type="protein sequence ID" value="OYQ47798.1"/>
    <property type="molecule type" value="Genomic_DNA"/>
</dbReference>
<name>A0A256A211_9FLAO</name>
<feature type="transmembrane region" description="Helical" evidence="1">
    <location>
        <begin position="37"/>
        <end position="55"/>
    </location>
</feature>
<keyword evidence="4" id="KW-1185">Reference proteome</keyword>